<evidence type="ECO:0000259" key="9">
    <source>
        <dbReference type="Pfam" id="PF12832"/>
    </source>
</evidence>
<keyword evidence="11" id="KW-1185">Reference proteome</keyword>
<dbReference type="Pfam" id="PF12832">
    <property type="entry name" value="MFS_1_like"/>
    <property type="match status" value="1"/>
</dbReference>
<comment type="subcellular location">
    <subcellularLocation>
        <location evidence="1">Cell inner membrane</location>
        <topology evidence="1">Multi-pass membrane protein</topology>
    </subcellularLocation>
</comment>
<dbReference type="Proteomes" id="UP001596044">
    <property type="component" value="Unassembled WGS sequence"/>
</dbReference>
<dbReference type="InterPro" id="IPR026032">
    <property type="entry name" value="HcaT-like"/>
</dbReference>
<keyword evidence="4" id="KW-0997">Cell inner membrane</keyword>
<feature type="transmembrane region" description="Helical" evidence="8">
    <location>
        <begin position="54"/>
        <end position="73"/>
    </location>
</feature>
<keyword evidence="7 8" id="KW-0472">Membrane</keyword>
<feature type="transmembrane region" description="Helical" evidence="8">
    <location>
        <begin position="173"/>
        <end position="191"/>
    </location>
</feature>
<dbReference type="InterPro" id="IPR024989">
    <property type="entry name" value="MFS_assoc_dom"/>
</dbReference>
<feature type="transmembrane region" description="Helical" evidence="8">
    <location>
        <begin position="212"/>
        <end position="229"/>
    </location>
</feature>
<reference evidence="11" key="1">
    <citation type="journal article" date="2019" name="Int. J. Syst. Evol. Microbiol.">
        <title>The Global Catalogue of Microorganisms (GCM) 10K type strain sequencing project: providing services to taxonomists for standard genome sequencing and annotation.</title>
        <authorList>
            <consortium name="The Broad Institute Genomics Platform"/>
            <consortium name="The Broad Institute Genome Sequencing Center for Infectious Disease"/>
            <person name="Wu L."/>
            <person name="Ma J."/>
        </authorList>
    </citation>
    <scope>NUCLEOTIDE SEQUENCE [LARGE SCALE GENOMIC DNA]</scope>
    <source>
        <strain evidence="11">KACC 11904</strain>
    </source>
</reference>
<feature type="transmembrane region" description="Helical" evidence="8">
    <location>
        <begin position="85"/>
        <end position="101"/>
    </location>
</feature>
<gene>
    <name evidence="10" type="ORF">ACFPOG_05635</name>
</gene>
<feature type="transmembrane region" description="Helical" evidence="8">
    <location>
        <begin position="371"/>
        <end position="390"/>
    </location>
</feature>
<evidence type="ECO:0000313" key="10">
    <source>
        <dbReference type="EMBL" id="MFC5447730.1"/>
    </source>
</evidence>
<feature type="transmembrane region" description="Helical" evidence="8">
    <location>
        <begin position="301"/>
        <end position="327"/>
    </location>
</feature>
<keyword evidence="5 8" id="KW-0812">Transmembrane</keyword>
<dbReference type="PIRSF" id="PIRSF004925">
    <property type="entry name" value="HcaT"/>
    <property type="match status" value="1"/>
</dbReference>
<feature type="transmembrane region" description="Helical" evidence="8">
    <location>
        <begin position="249"/>
        <end position="266"/>
    </location>
</feature>
<name>A0ABW0K2T4_9BACL</name>
<dbReference type="Gene3D" id="1.20.1250.20">
    <property type="entry name" value="MFS general substrate transporter like domains"/>
    <property type="match status" value="2"/>
</dbReference>
<dbReference type="PANTHER" id="PTHR23522:SF10">
    <property type="entry name" value="3-PHENYLPROPIONIC ACID TRANSPORTER-RELATED"/>
    <property type="match status" value="1"/>
</dbReference>
<keyword evidence="2" id="KW-0813">Transport</keyword>
<dbReference type="InterPro" id="IPR036259">
    <property type="entry name" value="MFS_trans_sf"/>
</dbReference>
<feature type="transmembrane region" description="Helical" evidence="8">
    <location>
        <begin position="107"/>
        <end position="125"/>
    </location>
</feature>
<evidence type="ECO:0000256" key="2">
    <source>
        <dbReference type="ARBA" id="ARBA00022448"/>
    </source>
</evidence>
<sequence>MLQKQADLVIRRKSDSQLTALRGLQFWLYATNVLSPFLPVYFQTKGYSSGQIGFMMMLGPLLAVFFQPVWGYLSDRLGTVKKIIFLLWTLSILSSIGLFTANSYELTLAFVTLFYFFWLPSIPLMDSITIKATERRGQSFGSVRLFGSLGFTVVLIIGGILLGQWLGIHSLSLIFWATWIVPLLLLFKLRDEPASGERMSLQSLMPILKNKSFLWFLLLVFIISVPHRMHDVMFSLYLSKAGGSDAMVGWSWALAALAELPAFALLSKYLHRMREFNVIGLVCLLYVLRWLAYAYTTDPWVMFALQAGAAVTFAVFWITVVHCTVSMLPRQLTSTGQSLLAMVFLGFAGISGGSIGGWLEDHYGGSSMYVFAAIVSLVASLAFFGSEFVARRRREAQLLR</sequence>
<dbReference type="PANTHER" id="PTHR23522">
    <property type="entry name" value="BLL5896 PROTEIN"/>
    <property type="match status" value="1"/>
</dbReference>
<protein>
    <submittedName>
        <fullName evidence="10">MFS transporter</fullName>
    </submittedName>
</protein>
<evidence type="ECO:0000256" key="8">
    <source>
        <dbReference type="SAM" id="Phobius"/>
    </source>
</evidence>
<organism evidence="10 11">
    <name type="scientific">Paenibacillus aestuarii</name>
    <dbReference type="NCBI Taxonomy" id="516965"/>
    <lineage>
        <taxon>Bacteria</taxon>
        <taxon>Bacillati</taxon>
        <taxon>Bacillota</taxon>
        <taxon>Bacilli</taxon>
        <taxon>Bacillales</taxon>
        <taxon>Paenibacillaceae</taxon>
        <taxon>Paenibacillus</taxon>
    </lineage>
</organism>
<feature type="transmembrane region" description="Helical" evidence="8">
    <location>
        <begin position="339"/>
        <end position="359"/>
    </location>
</feature>
<evidence type="ECO:0000256" key="3">
    <source>
        <dbReference type="ARBA" id="ARBA00022475"/>
    </source>
</evidence>
<accession>A0ABW0K2T4</accession>
<feature type="domain" description="Major facilitator superfamily associated" evidence="9">
    <location>
        <begin position="20"/>
        <end position="370"/>
    </location>
</feature>
<dbReference type="EMBL" id="JBHSMJ010000009">
    <property type="protein sequence ID" value="MFC5447730.1"/>
    <property type="molecule type" value="Genomic_DNA"/>
</dbReference>
<evidence type="ECO:0000256" key="5">
    <source>
        <dbReference type="ARBA" id="ARBA00022692"/>
    </source>
</evidence>
<feature type="transmembrane region" description="Helical" evidence="8">
    <location>
        <begin position="278"/>
        <end position="295"/>
    </location>
</feature>
<evidence type="ECO:0000256" key="7">
    <source>
        <dbReference type="ARBA" id="ARBA00023136"/>
    </source>
</evidence>
<evidence type="ECO:0000256" key="6">
    <source>
        <dbReference type="ARBA" id="ARBA00022989"/>
    </source>
</evidence>
<dbReference type="SUPFAM" id="SSF103473">
    <property type="entry name" value="MFS general substrate transporter"/>
    <property type="match status" value="1"/>
</dbReference>
<comment type="caution">
    <text evidence="10">The sequence shown here is derived from an EMBL/GenBank/DDBJ whole genome shotgun (WGS) entry which is preliminary data.</text>
</comment>
<evidence type="ECO:0000256" key="1">
    <source>
        <dbReference type="ARBA" id="ARBA00004429"/>
    </source>
</evidence>
<dbReference type="RefSeq" id="WP_270877400.1">
    <property type="nucleotide sequence ID" value="NZ_JAQFVF010000001.1"/>
</dbReference>
<keyword evidence="3" id="KW-1003">Cell membrane</keyword>
<keyword evidence="6 8" id="KW-1133">Transmembrane helix</keyword>
<proteinExistence type="predicted"/>
<evidence type="ECO:0000313" key="11">
    <source>
        <dbReference type="Proteomes" id="UP001596044"/>
    </source>
</evidence>
<feature type="transmembrane region" description="Helical" evidence="8">
    <location>
        <begin position="21"/>
        <end position="42"/>
    </location>
</feature>
<evidence type="ECO:0000256" key="4">
    <source>
        <dbReference type="ARBA" id="ARBA00022519"/>
    </source>
</evidence>
<feature type="transmembrane region" description="Helical" evidence="8">
    <location>
        <begin position="145"/>
        <end position="167"/>
    </location>
</feature>